<keyword evidence="8" id="KW-1185">Reference proteome</keyword>
<keyword evidence="3" id="KW-0963">Cytoplasm</keyword>
<proteinExistence type="predicted"/>
<sequence>MTYAPQNPVDVPPFQLQRLIPEIVESHRVEGAPSDGKSQVRCAQAFGSEIYVGCSNGELIRYALQADDPTKLESYTVISRKNVPGDKPIDEIVLIPSLSRALVLSDRQIHFYTIPSLEVYPIKPIRHAVALAVDDQHLKRLTPPLSATGIPLPVEPVEFSVIKRSSIAMFTLKDRLLYHKEIPLPQGSPPVSLARRTGKSLCIADTQYYSIVDTEASSLFPILPVSQAPEPAPFEVKPSITVISQNEFLILSWTGASTLGLFITGEGDPVRGTLEWPSYPLGICLDYPYITSLLPNNTIEIHSVETQVIVQVIGAPAEPSSPPTSPPRGHGRSSSTASKSITVNPSKRLNLISSIGGYLVPSTQRSEKMSTVPVKLIRT</sequence>
<feature type="region of interest" description="Disordered" evidence="5">
    <location>
        <begin position="316"/>
        <end position="340"/>
    </location>
</feature>
<organism evidence="7 8">
    <name type="scientific">Psilocybe cf. subviscida</name>
    <dbReference type="NCBI Taxonomy" id="2480587"/>
    <lineage>
        <taxon>Eukaryota</taxon>
        <taxon>Fungi</taxon>
        <taxon>Dikarya</taxon>
        <taxon>Basidiomycota</taxon>
        <taxon>Agaricomycotina</taxon>
        <taxon>Agaricomycetes</taxon>
        <taxon>Agaricomycetidae</taxon>
        <taxon>Agaricales</taxon>
        <taxon>Agaricineae</taxon>
        <taxon>Strophariaceae</taxon>
        <taxon>Psilocybe</taxon>
    </lineage>
</organism>
<dbReference type="GO" id="GO:0034058">
    <property type="term" value="P:endosomal vesicle fusion"/>
    <property type="evidence" value="ECO:0007669"/>
    <property type="project" value="TreeGrafter"/>
</dbReference>
<keyword evidence="4" id="KW-0653">Protein transport</keyword>
<dbReference type="InterPro" id="IPR001180">
    <property type="entry name" value="CNH_dom"/>
</dbReference>
<evidence type="ECO:0000313" key="7">
    <source>
        <dbReference type="EMBL" id="KAF5310630.1"/>
    </source>
</evidence>
<evidence type="ECO:0000256" key="2">
    <source>
        <dbReference type="ARBA" id="ARBA00022448"/>
    </source>
</evidence>
<evidence type="ECO:0000313" key="8">
    <source>
        <dbReference type="Proteomes" id="UP000567179"/>
    </source>
</evidence>
<keyword evidence="2" id="KW-0813">Transport</keyword>
<evidence type="ECO:0000259" key="6">
    <source>
        <dbReference type="PROSITE" id="PS50219"/>
    </source>
</evidence>
<evidence type="ECO:0000256" key="3">
    <source>
        <dbReference type="ARBA" id="ARBA00022490"/>
    </source>
</evidence>
<gene>
    <name evidence="7" type="ORF">D9619_008260</name>
</gene>
<dbReference type="GO" id="GO:0006914">
    <property type="term" value="P:autophagy"/>
    <property type="evidence" value="ECO:0007669"/>
    <property type="project" value="TreeGrafter"/>
</dbReference>
<evidence type="ECO:0000256" key="1">
    <source>
        <dbReference type="ARBA" id="ARBA00004496"/>
    </source>
</evidence>
<dbReference type="GO" id="GO:0015031">
    <property type="term" value="P:protein transport"/>
    <property type="evidence" value="ECO:0007669"/>
    <property type="project" value="UniProtKB-KW"/>
</dbReference>
<dbReference type="EMBL" id="JAACJJ010000057">
    <property type="protein sequence ID" value="KAF5310630.1"/>
    <property type="molecule type" value="Genomic_DNA"/>
</dbReference>
<dbReference type="InterPro" id="IPR032914">
    <property type="entry name" value="Vam6/VPS39/TRAP1"/>
</dbReference>
<dbReference type="PROSITE" id="PS50219">
    <property type="entry name" value="CNH"/>
    <property type="match status" value="1"/>
</dbReference>
<reference evidence="7 8" key="1">
    <citation type="journal article" date="2020" name="ISME J.">
        <title>Uncovering the hidden diversity of litter-decomposition mechanisms in mushroom-forming fungi.</title>
        <authorList>
            <person name="Floudas D."/>
            <person name="Bentzer J."/>
            <person name="Ahren D."/>
            <person name="Johansson T."/>
            <person name="Persson P."/>
            <person name="Tunlid A."/>
        </authorList>
    </citation>
    <scope>NUCLEOTIDE SEQUENCE [LARGE SCALE GENOMIC DNA]</scope>
    <source>
        <strain evidence="7 8">CBS 101986</strain>
    </source>
</reference>
<dbReference type="AlphaFoldDB" id="A0A8H5ESC8"/>
<dbReference type="OrthoDB" id="5325112at2759"/>
<dbReference type="GO" id="GO:0016020">
    <property type="term" value="C:membrane"/>
    <property type="evidence" value="ECO:0007669"/>
    <property type="project" value="TreeGrafter"/>
</dbReference>
<name>A0A8H5ESC8_9AGAR</name>
<dbReference type="Pfam" id="PF00780">
    <property type="entry name" value="CNH"/>
    <property type="match status" value="1"/>
</dbReference>
<dbReference type="PANTHER" id="PTHR12894:SF27">
    <property type="entry name" value="TRANSFORMING GROWTH FACTOR-BETA RECEPTOR-ASSOCIATED PROTEIN 1"/>
    <property type="match status" value="1"/>
</dbReference>
<feature type="domain" description="CNH" evidence="6">
    <location>
        <begin position="37"/>
        <end position="328"/>
    </location>
</feature>
<protein>
    <recommendedName>
        <fullName evidence="6">CNH domain-containing protein</fullName>
    </recommendedName>
</protein>
<dbReference type="Proteomes" id="UP000567179">
    <property type="component" value="Unassembled WGS sequence"/>
</dbReference>
<comment type="caution">
    <text evidence="7">The sequence shown here is derived from an EMBL/GenBank/DDBJ whole genome shotgun (WGS) entry which is preliminary data.</text>
</comment>
<dbReference type="GO" id="GO:0005737">
    <property type="term" value="C:cytoplasm"/>
    <property type="evidence" value="ECO:0007669"/>
    <property type="project" value="UniProtKB-SubCell"/>
</dbReference>
<dbReference type="PANTHER" id="PTHR12894">
    <property type="entry name" value="CNH DOMAIN CONTAINING"/>
    <property type="match status" value="1"/>
</dbReference>
<accession>A0A8H5ESC8</accession>
<comment type="subcellular location">
    <subcellularLocation>
        <location evidence="1">Cytoplasm</location>
    </subcellularLocation>
</comment>
<evidence type="ECO:0000256" key="4">
    <source>
        <dbReference type="ARBA" id="ARBA00022927"/>
    </source>
</evidence>
<evidence type="ECO:0000256" key="5">
    <source>
        <dbReference type="SAM" id="MobiDB-lite"/>
    </source>
</evidence>